<dbReference type="EC" id="1.4.3.4" evidence="3"/>
<evidence type="ECO:0000313" key="4">
    <source>
        <dbReference type="Proteomes" id="UP000779507"/>
    </source>
</evidence>
<keyword evidence="4" id="KW-1185">Reference proteome</keyword>
<dbReference type="InterPro" id="IPR036188">
    <property type="entry name" value="FAD/NAD-bd_sf"/>
</dbReference>
<comment type="caution">
    <text evidence="3">The sequence shown here is derived from an EMBL/GenBank/DDBJ whole genome shotgun (WGS) entry which is preliminary data.</text>
</comment>
<dbReference type="Gene3D" id="3.50.50.60">
    <property type="entry name" value="FAD/NAD(P)-binding domain"/>
    <property type="match status" value="2"/>
</dbReference>
<evidence type="ECO:0000259" key="2">
    <source>
        <dbReference type="Pfam" id="PF01593"/>
    </source>
</evidence>
<dbReference type="PRINTS" id="PR00420">
    <property type="entry name" value="RNGMNOXGNASE"/>
</dbReference>
<proteinExistence type="inferred from homology"/>
<protein>
    <submittedName>
        <fullName evidence="3">Monoamine oxidase</fullName>
        <ecNumber evidence="3">1.4.3.4</ecNumber>
    </submittedName>
</protein>
<comment type="similarity">
    <text evidence="1">Belongs to the flavin monoamine oxidase family.</text>
</comment>
<reference evidence="3 4" key="1">
    <citation type="submission" date="2020-05" db="EMBL/GenBank/DDBJ databases">
        <title>Genomic Encyclopedia of Type Strains, Phase IV (KMG-V): Genome sequencing to study the core and pangenomes of soil and plant-associated prokaryotes.</title>
        <authorList>
            <person name="Whitman W."/>
        </authorList>
    </citation>
    <scope>NUCLEOTIDE SEQUENCE [LARGE SCALE GENOMIC DNA]</scope>
    <source>
        <strain evidence="3 4">9A</strain>
    </source>
</reference>
<dbReference type="InterPro" id="IPR050703">
    <property type="entry name" value="Flavin_MAO"/>
</dbReference>
<organism evidence="3 4">
    <name type="scientific">Hymenobacter caeli</name>
    <dbReference type="NCBI Taxonomy" id="2735894"/>
    <lineage>
        <taxon>Bacteria</taxon>
        <taxon>Pseudomonadati</taxon>
        <taxon>Bacteroidota</taxon>
        <taxon>Cytophagia</taxon>
        <taxon>Cytophagales</taxon>
        <taxon>Hymenobacteraceae</taxon>
        <taxon>Hymenobacter</taxon>
    </lineage>
</organism>
<feature type="domain" description="Amine oxidase" evidence="2">
    <location>
        <begin position="20"/>
        <end position="97"/>
    </location>
</feature>
<dbReference type="SUPFAM" id="SSF54373">
    <property type="entry name" value="FAD-linked reductases, C-terminal domain"/>
    <property type="match status" value="1"/>
</dbReference>
<dbReference type="SUPFAM" id="SSF51905">
    <property type="entry name" value="FAD/NAD(P)-binding domain"/>
    <property type="match status" value="1"/>
</dbReference>
<dbReference type="RefSeq" id="WP_317171031.1">
    <property type="nucleotide sequence ID" value="NZ_JABSNP010000002.1"/>
</dbReference>
<dbReference type="Pfam" id="PF01593">
    <property type="entry name" value="Amino_oxidase"/>
    <property type="match status" value="2"/>
</dbReference>
<dbReference type="InterPro" id="IPR002937">
    <property type="entry name" value="Amino_oxidase"/>
</dbReference>
<gene>
    <name evidence="3" type="ORF">HNP98_000615</name>
</gene>
<dbReference type="GO" id="GO:0097621">
    <property type="term" value="F:monoamine oxidase activity"/>
    <property type="evidence" value="ECO:0007669"/>
    <property type="project" value="UniProtKB-EC"/>
</dbReference>
<name>A0ABX2FLW5_9BACT</name>
<keyword evidence="3" id="KW-0560">Oxidoreductase</keyword>
<evidence type="ECO:0000256" key="1">
    <source>
        <dbReference type="ARBA" id="ARBA00005995"/>
    </source>
</evidence>
<evidence type="ECO:0000313" key="3">
    <source>
        <dbReference type="EMBL" id="NRT17808.1"/>
    </source>
</evidence>
<dbReference type="PANTHER" id="PTHR43563">
    <property type="entry name" value="AMINE OXIDASE"/>
    <property type="match status" value="1"/>
</dbReference>
<accession>A0ABX2FLW5</accession>
<dbReference type="EMBL" id="JABSNP010000002">
    <property type="protein sequence ID" value="NRT17808.1"/>
    <property type="molecule type" value="Genomic_DNA"/>
</dbReference>
<dbReference type="Proteomes" id="UP000779507">
    <property type="component" value="Unassembled WGS sequence"/>
</dbReference>
<dbReference type="PANTHER" id="PTHR43563:SF1">
    <property type="entry name" value="AMINE OXIDASE [FLAVIN-CONTAINING] B"/>
    <property type="match status" value="1"/>
</dbReference>
<feature type="domain" description="Amine oxidase" evidence="2">
    <location>
        <begin position="117"/>
        <end position="366"/>
    </location>
</feature>
<sequence>MASTSNPAAQAPIIIIGAGLAGLTAARALTAAGQSVRVLEARDRVGGRTLAVPALPGAPADEHLDLGATWGWAHHPYLMRLLAELGTRPFVQPSAGATAYETAQGVHRVPNPSGSAGYLRVAGGAAALCRTLARQLPAGCLHLGARVAQLRQLPGPDGVEVTVEQAGRTEQHRAPAVVLPPRLVAHSIRFVPALPAPLRQAMQAVPTWMSHAMKSVVVYAAPFWRAQGWSGYAVSQVGPLVEIHDASPATGPLGALFGFFAAEDPLRAAPVAERQAVVLAQLARVFGPGALTPLAYHELDWTREPLTSVPGDAPAPPAVPLRGPALLRQPHWAGALHWAGAETSLSEWGRLDGAVESGQWAAAQVLRQLAGALV</sequence>